<feature type="region of interest" description="Pyrophosphorylase" evidence="20">
    <location>
        <begin position="1"/>
        <end position="230"/>
    </location>
</feature>
<feature type="binding site" evidence="20">
    <location>
        <begin position="9"/>
        <end position="12"/>
    </location>
    <ligand>
        <name>UDP-N-acetyl-alpha-D-glucosamine</name>
        <dbReference type="ChEBI" id="CHEBI:57705"/>
    </ligand>
</feature>
<dbReference type="GO" id="GO:0003977">
    <property type="term" value="F:UDP-N-acetylglucosamine diphosphorylase activity"/>
    <property type="evidence" value="ECO:0007669"/>
    <property type="project" value="UniProtKB-UniRule"/>
</dbReference>
<keyword evidence="16 20" id="KW-0961">Cell wall biogenesis/degradation</keyword>
<dbReference type="Gene3D" id="2.160.10.10">
    <property type="entry name" value="Hexapeptide repeat proteins"/>
    <property type="match status" value="1"/>
</dbReference>
<evidence type="ECO:0000256" key="10">
    <source>
        <dbReference type="ARBA" id="ARBA00022737"/>
    </source>
</evidence>
<dbReference type="InterPro" id="IPR005882">
    <property type="entry name" value="Bifunctional_GlmU"/>
</dbReference>
<dbReference type="Pfam" id="PF00132">
    <property type="entry name" value="Hexapep"/>
    <property type="match status" value="3"/>
</dbReference>
<dbReference type="NCBIfam" id="TIGR01173">
    <property type="entry name" value="glmU"/>
    <property type="match status" value="1"/>
</dbReference>
<dbReference type="SUPFAM" id="SSF51161">
    <property type="entry name" value="Trimeric LpxA-like enzymes"/>
    <property type="match status" value="1"/>
</dbReference>
<evidence type="ECO:0000313" key="22">
    <source>
        <dbReference type="EMBL" id="KRK81915.1"/>
    </source>
</evidence>
<evidence type="ECO:0000313" key="23">
    <source>
        <dbReference type="Proteomes" id="UP000051515"/>
    </source>
</evidence>
<feature type="binding site" evidence="20">
    <location>
        <position position="377"/>
    </location>
    <ligand>
        <name>UDP-N-acetyl-alpha-D-glucosamine</name>
        <dbReference type="ChEBI" id="CHEBI:57705"/>
    </ligand>
</feature>
<dbReference type="GO" id="GO:0009245">
    <property type="term" value="P:lipid A biosynthetic process"/>
    <property type="evidence" value="ECO:0007669"/>
    <property type="project" value="UniProtKB-UniRule"/>
</dbReference>
<feature type="binding site" evidence="20">
    <location>
        <position position="440"/>
    </location>
    <ligand>
        <name>acetyl-CoA</name>
        <dbReference type="ChEBI" id="CHEBI:57288"/>
    </ligand>
</feature>
<evidence type="ECO:0000256" key="17">
    <source>
        <dbReference type="ARBA" id="ARBA00048247"/>
    </source>
</evidence>
<comment type="cofactor">
    <cofactor evidence="20">
        <name>Mg(2+)</name>
        <dbReference type="ChEBI" id="CHEBI:18420"/>
    </cofactor>
    <text evidence="20">Binds 1 Mg(2+) ion per subunit.</text>
</comment>
<dbReference type="CDD" id="cd02540">
    <property type="entry name" value="GT2_GlmU_N_bac"/>
    <property type="match status" value="1"/>
</dbReference>
<keyword evidence="9 20" id="KW-0479">Metal-binding</keyword>
<dbReference type="HAMAP" id="MF_01631">
    <property type="entry name" value="GlmU"/>
    <property type="match status" value="1"/>
</dbReference>
<evidence type="ECO:0000256" key="2">
    <source>
        <dbReference type="ARBA" id="ARBA00005166"/>
    </source>
</evidence>
<evidence type="ECO:0000256" key="14">
    <source>
        <dbReference type="ARBA" id="ARBA00023268"/>
    </source>
</evidence>
<evidence type="ECO:0000256" key="7">
    <source>
        <dbReference type="ARBA" id="ARBA00022679"/>
    </source>
</evidence>
<organism evidence="22 23">
    <name type="scientific">Companilactobacillus bobalius DSM 19674</name>
    <dbReference type="NCBI Taxonomy" id="1423788"/>
    <lineage>
        <taxon>Bacteria</taxon>
        <taxon>Bacillati</taxon>
        <taxon>Bacillota</taxon>
        <taxon>Bacilli</taxon>
        <taxon>Lactobacillales</taxon>
        <taxon>Lactobacillaceae</taxon>
        <taxon>Companilactobacillus</taxon>
        <taxon>Companilactobacillus bobalius</taxon>
    </lineage>
</organism>
<comment type="pathway">
    <text evidence="2 20">Nucleotide-sugar biosynthesis; UDP-N-acetyl-alpha-D-glucosamine biosynthesis; N-acetyl-alpha-D-glucosamine 1-phosphate from alpha-D-glucosamine 6-phosphate (route II): step 2/2.</text>
</comment>
<feature type="binding site" evidence="20">
    <location>
        <position position="103"/>
    </location>
    <ligand>
        <name>Mg(2+)</name>
        <dbReference type="ChEBI" id="CHEBI:18420"/>
    </ligand>
</feature>
<feature type="binding site" evidence="20">
    <location>
        <position position="228"/>
    </location>
    <ligand>
        <name>Mg(2+)</name>
        <dbReference type="ChEBI" id="CHEBI:18420"/>
    </ligand>
</feature>
<feature type="domain" description="Nucleotidyl transferase" evidence="21">
    <location>
        <begin position="6"/>
        <end position="218"/>
    </location>
</feature>
<dbReference type="InterPro" id="IPR005835">
    <property type="entry name" value="NTP_transferase_dom"/>
</dbReference>
<keyword evidence="12 20" id="KW-0133">Cell shape</keyword>
<evidence type="ECO:0000256" key="5">
    <source>
        <dbReference type="ARBA" id="ARBA00007947"/>
    </source>
</evidence>
<feature type="binding site" evidence="20">
    <location>
        <position position="155"/>
    </location>
    <ligand>
        <name>UDP-N-acetyl-alpha-D-glucosamine</name>
        <dbReference type="ChEBI" id="CHEBI:57705"/>
    </ligand>
</feature>
<keyword evidence="7 20" id="KW-0808">Transferase</keyword>
<dbReference type="Pfam" id="PF00483">
    <property type="entry name" value="NTP_transferase"/>
    <property type="match status" value="1"/>
</dbReference>
<dbReference type="Gene3D" id="3.90.550.10">
    <property type="entry name" value="Spore Coat Polysaccharide Biosynthesis Protein SpsA, Chain A"/>
    <property type="match status" value="1"/>
</dbReference>
<keyword evidence="14 20" id="KW-0511">Multifunctional enzyme</keyword>
<keyword evidence="23" id="KW-1185">Reference proteome</keyword>
<feature type="binding site" evidence="20">
    <location>
        <position position="73"/>
    </location>
    <ligand>
        <name>UDP-N-acetyl-alpha-D-glucosamine</name>
        <dbReference type="ChEBI" id="CHEBI:57705"/>
    </ligand>
</feature>
<comment type="catalytic activity">
    <reaction evidence="18 20">
        <text>N-acetyl-alpha-D-glucosamine 1-phosphate + UTP + H(+) = UDP-N-acetyl-alpha-D-glucosamine + diphosphate</text>
        <dbReference type="Rhea" id="RHEA:13509"/>
        <dbReference type="ChEBI" id="CHEBI:15378"/>
        <dbReference type="ChEBI" id="CHEBI:33019"/>
        <dbReference type="ChEBI" id="CHEBI:46398"/>
        <dbReference type="ChEBI" id="CHEBI:57705"/>
        <dbReference type="ChEBI" id="CHEBI:57776"/>
        <dbReference type="EC" id="2.7.7.23"/>
    </reaction>
</comment>
<comment type="caution">
    <text evidence="22">The sequence shown here is derived from an EMBL/GenBank/DDBJ whole genome shotgun (WGS) entry which is preliminary data.</text>
</comment>
<evidence type="ECO:0000259" key="21">
    <source>
        <dbReference type="Pfam" id="PF00483"/>
    </source>
</evidence>
<dbReference type="OrthoDB" id="9775031at2"/>
<dbReference type="GO" id="GO:0008360">
    <property type="term" value="P:regulation of cell shape"/>
    <property type="evidence" value="ECO:0007669"/>
    <property type="project" value="UniProtKB-KW"/>
</dbReference>
<sequence>MSNRYVIILAAGKGTRMKSRLYKVLHPVAGRAMVDHVLTQVEKIKPDLIDTVIGNGSDKVRDLLGDRTNYALQEEQLGTANAVMQAEKDLGNKEGITLIVNGDTPLFTADTFEKLLDYHEKEEAAVTILTAHADNPFGYGRIVRDNGGNVEKIVEQKDASRSEQEIQEINTGVLCFDNKLLFENLHKVNNDNAQGEYYLPDVISLLKEQGKKVSAFEMADLSESLGVNDRVALSQAEKIMQRRINEAHMRDGVTIVDPDNTYIDIDVEIGNDTVIEPNVKIFGKTTIGSECVIGSGSRISDSEIQDNVEVISSTIESAIMHKGSNVGPNSHLRPKAEIGRDVHIGNFCEVKNAKIGDRTKVGHLTYVGDATLGTDINVGCGVVFVNYDGVKKWHSNIGDHSFIGSNSNIIAPVEMADHSFIAAGSTITNDIPKHAMAIARERQTNKEDFWERLPLSKSEDWK</sequence>
<dbReference type="EC" id="2.3.1.157" evidence="20"/>
<gene>
    <name evidence="20" type="primary">glmU</name>
    <name evidence="22" type="ORF">FC78_GL000215</name>
</gene>
<comment type="catalytic activity">
    <reaction evidence="17 20">
        <text>alpha-D-glucosamine 1-phosphate + acetyl-CoA = N-acetyl-alpha-D-glucosamine 1-phosphate + CoA + H(+)</text>
        <dbReference type="Rhea" id="RHEA:13725"/>
        <dbReference type="ChEBI" id="CHEBI:15378"/>
        <dbReference type="ChEBI" id="CHEBI:57287"/>
        <dbReference type="ChEBI" id="CHEBI:57288"/>
        <dbReference type="ChEBI" id="CHEBI:57776"/>
        <dbReference type="ChEBI" id="CHEBI:58516"/>
        <dbReference type="EC" id="2.3.1.157"/>
    </reaction>
</comment>
<feature type="binding site" evidence="20">
    <location>
        <begin position="78"/>
        <end position="79"/>
    </location>
    <ligand>
        <name>UDP-N-acetyl-alpha-D-glucosamine</name>
        <dbReference type="ChEBI" id="CHEBI:57705"/>
    </ligand>
</feature>
<evidence type="ECO:0000256" key="3">
    <source>
        <dbReference type="ARBA" id="ARBA00005208"/>
    </source>
</evidence>
<evidence type="ECO:0000256" key="19">
    <source>
        <dbReference type="ARBA" id="ARBA00049628"/>
    </source>
</evidence>
<evidence type="ECO:0000256" key="18">
    <source>
        <dbReference type="ARBA" id="ARBA00048493"/>
    </source>
</evidence>
<dbReference type="InterPro" id="IPR011004">
    <property type="entry name" value="Trimer_LpxA-like_sf"/>
</dbReference>
<comment type="subunit">
    <text evidence="20">Homotrimer.</text>
</comment>
<keyword evidence="10 20" id="KW-0677">Repeat</keyword>
<dbReference type="Proteomes" id="UP000051515">
    <property type="component" value="Unassembled WGS sequence"/>
</dbReference>
<feature type="binding site" evidence="20">
    <location>
        <position position="228"/>
    </location>
    <ligand>
        <name>UDP-N-acetyl-alpha-D-glucosamine</name>
        <dbReference type="ChEBI" id="CHEBI:57705"/>
    </ligand>
</feature>
<dbReference type="GO" id="GO:0000287">
    <property type="term" value="F:magnesium ion binding"/>
    <property type="evidence" value="ECO:0007669"/>
    <property type="project" value="UniProtKB-UniRule"/>
</dbReference>
<feature type="binding site" evidence="20">
    <location>
        <position position="333"/>
    </location>
    <ligand>
        <name>UDP-N-acetyl-alpha-D-glucosamine</name>
        <dbReference type="ChEBI" id="CHEBI:57705"/>
    </ligand>
</feature>
<comment type="caution">
    <text evidence="20">Lacks conserved residue(s) required for the propagation of feature annotation.</text>
</comment>
<evidence type="ECO:0000256" key="11">
    <source>
        <dbReference type="ARBA" id="ARBA00022842"/>
    </source>
</evidence>
<dbReference type="UniPathway" id="UPA00973"/>
<evidence type="ECO:0000256" key="9">
    <source>
        <dbReference type="ARBA" id="ARBA00022723"/>
    </source>
</evidence>
<dbReference type="InterPro" id="IPR038009">
    <property type="entry name" value="GlmU_C_LbH"/>
</dbReference>
<comment type="similarity">
    <text evidence="5 20">In the N-terminal section; belongs to the N-acetylglucosamine-1-phosphate uridyltransferase family.</text>
</comment>
<comment type="pathway">
    <text evidence="20">Bacterial outer membrane biogenesis; LPS lipid A biosynthesis.</text>
</comment>
<evidence type="ECO:0000256" key="8">
    <source>
        <dbReference type="ARBA" id="ARBA00022695"/>
    </source>
</evidence>
<keyword evidence="6 20" id="KW-0963">Cytoplasm</keyword>
<dbReference type="PANTHER" id="PTHR43584">
    <property type="entry name" value="NUCLEOTIDYL TRANSFERASE"/>
    <property type="match status" value="1"/>
</dbReference>
<feature type="binding site" evidence="20">
    <location>
        <begin position="386"/>
        <end position="387"/>
    </location>
    <ligand>
        <name>acetyl-CoA</name>
        <dbReference type="ChEBI" id="CHEBI:57288"/>
    </ligand>
</feature>
<feature type="binding site" evidence="20">
    <location>
        <position position="423"/>
    </location>
    <ligand>
        <name>acetyl-CoA</name>
        <dbReference type="ChEBI" id="CHEBI:57288"/>
    </ligand>
</feature>
<feature type="binding site" evidence="20">
    <location>
        <position position="351"/>
    </location>
    <ligand>
        <name>UDP-N-acetyl-alpha-D-glucosamine</name>
        <dbReference type="ChEBI" id="CHEBI:57705"/>
    </ligand>
</feature>
<keyword evidence="13 20" id="KW-0573">Peptidoglycan synthesis</keyword>
<dbReference type="GO" id="GO:0000902">
    <property type="term" value="P:cell morphogenesis"/>
    <property type="evidence" value="ECO:0007669"/>
    <property type="project" value="UniProtKB-UniRule"/>
</dbReference>
<protein>
    <recommendedName>
        <fullName evidence="20">Bifunctional protein GlmU</fullName>
    </recommendedName>
    <domain>
        <recommendedName>
            <fullName evidence="20">UDP-N-acetylglucosamine pyrophosphorylase</fullName>
            <ecNumber evidence="20">2.7.7.23</ecNumber>
        </recommendedName>
        <alternativeName>
            <fullName evidence="20">N-acetylglucosamine-1-phosphate uridyltransferase</fullName>
        </alternativeName>
    </domain>
    <domain>
        <recommendedName>
            <fullName evidence="20">Glucosamine-1-phosphate N-acetyltransferase</fullName>
            <ecNumber evidence="20">2.3.1.157</ecNumber>
        </recommendedName>
    </domain>
</protein>
<reference evidence="22 23" key="1">
    <citation type="journal article" date="2015" name="Genome Announc.">
        <title>Expanding the biotechnology potential of lactobacilli through comparative genomics of 213 strains and associated genera.</title>
        <authorList>
            <person name="Sun Z."/>
            <person name="Harris H.M."/>
            <person name="McCann A."/>
            <person name="Guo C."/>
            <person name="Argimon S."/>
            <person name="Zhang W."/>
            <person name="Yang X."/>
            <person name="Jeffery I.B."/>
            <person name="Cooney J.C."/>
            <person name="Kagawa T.F."/>
            <person name="Liu W."/>
            <person name="Song Y."/>
            <person name="Salvetti E."/>
            <person name="Wrobel A."/>
            <person name="Rasinkangas P."/>
            <person name="Parkhill J."/>
            <person name="Rea M.C."/>
            <person name="O'Sullivan O."/>
            <person name="Ritari J."/>
            <person name="Douillard F.P."/>
            <person name="Paul Ross R."/>
            <person name="Yang R."/>
            <person name="Briner A.E."/>
            <person name="Felis G.E."/>
            <person name="de Vos W.M."/>
            <person name="Barrangou R."/>
            <person name="Klaenhammer T.R."/>
            <person name="Caufield P.W."/>
            <person name="Cui Y."/>
            <person name="Zhang H."/>
            <person name="O'Toole P.W."/>
        </authorList>
    </citation>
    <scope>NUCLEOTIDE SEQUENCE [LARGE SCALE GENOMIC DNA]</scope>
    <source>
        <strain evidence="22 23">DSM 19674</strain>
    </source>
</reference>
<dbReference type="NCBIfam" id="NF010934">
    <property type="entry name" value="PRK14354.1"/>
    <property type="match status" value="1"/>
</dbReference>
<keyword evidence="8 20" id="KW-0548">Nucleotidyltransferase</keyword>
<evidence type="ECO:0000256" key="15">
    <source>
        <dbReference type="ARBA" id="ARBA00023315"/>
    </source>
</evidence>
<dbReference type="GO" id="GO:0071555">
    <property type="term" value="P:cell wall organization"/>
    <property type="evidence" value="ECO:0007669"/>
    <property type="project" value="UniProtKB-KW"/>
</dbReference>
<dbReference type="EMBL" id="AZDY01000041">
    <property type="protein sequence ID" value="KRK81915.1"/>
    <property type="molecule type" value="Genomic_DNA"/>
</dbReference>
<proteinExistence type="inferred from homology"/>
<evidence type="ECO:0000256" key="13">
    <source>
        <dbReference type="ARBA" id="ARBA00022984"/>
    </source>
</evidence>
<dbReference type="GO" id="GO:0019134">
    <property type="term" value="F:glucosamine-1-phosphate N-acetyltransferase activity"/>
    <property type="evidence" value="ECO:0007669"/>
    <property type="project" value="UniProtKB-UniRule"/>
</dbReference>
<dbReference type="STRING" id="1423788.FC78_GL000215"/>
<dbReference type="GO" id="GO:0005737">
    <property type="term" value="C:cytoplasm"/>
    <property type="evidence" value="ECO:0007669"/>
    <property type="project" value="UniProtKB-SubCell"/>
</dbReference>
<dbReference type="InterPro" id="IPR050065">
    <property type="entry name" value="GlmU-like"/>
</dbReference>
<dbReference type="EC" id="2.7.7.23" evidence="20"/>
<dbReference type="GO" id="GO:0006048">
    <property type="term" value="P:UDP-N-acetylglucosamine biosynthetic process"/>
    <property type="evidence" value="ECO:0007669"/>
    <property type="project" value="UniProtKB-UniPathway"/>
</dbReference>
<evidence type="ECO:0000256" key="6">
    <source>
        <dbReference type="ARBA" id="ARBA00022490"/>
    </source>
</evidence>
<feature type="binding site" evidence="20">
    <location>
        <position position="23"/>
    </location>
    <ligand>
        <name>UDP-N-acetyl-alpha-D-glucosamine</name>
        <dbReference type="ChEBI" id="CHEBI:57705"/>
    </ligand>
</feature>
<feature type="binding site" evidence="20">
    <location>
        <position position="405"/>
    </location>
    <ligand>
        <name>acetyl-CoA</name>
        <dbReference type="ChEBI" id="CHEBI:57288"/>
    </ligand>
</feature>
<dbReference type="PATRIC" id="fig|1423788.3.peg.222"/>
<dbReference type="RefSeq" id="WP_056954371.1">
    <property type="nucleotide sequence ID" value="NZ_AZDY01000041.1"/>
</dbReference>
<comment type="subcellular location">
    <subcellularLocation>
        <location evidence="1 20">Cytoplasm</location>
    </subcellularLocation>
</comment>
<keyword evidence="15 20" id="KW-0012">Acyltransferase</keyword>
<feature type="binding site" evidence="20">
    <location>
        <position position="170"/>
    </location>
    <ligand>
        <name>UDP-N-acetyl-alpha-D-glucosamine</name>
        <dbReference type="ChEBI" id="CHEBI:57705"/>
    </ligand>
</feature>
<comment type="similarity">
    <text evidence="4 20">In the C-terminal section; belongs to the transferase hexapeptide repeat family.</text>
</comment>
<accession>A0A0R1KF21</accession>
<evidence type="ECO:0000256" key="1">
    <source>
        <dbReference type="ARBA" id="ARBA00004496"/>
    </source>
</evidence>
<dbReference type="PANTHER" id="PTHR43584:SF3">
    <property type="entry name" value="BIFUNCTIONAL PROTEIN GLMU"/>
    <property type="match status" value="1"/>
</dbReference>
<comment type="function">
    <text evidence="19 20">Catalyzes the last two sequential reactions in the de novo biosynthetic pathway for UDP-N-acetylglucosamine (UDP-GlcNAc). The C-terminal domain catalyzes the transfer of acetyl group from acetyl coenzyme A to glucosamine-1-phosphate (GlcN-1-P) to produce N-acetylglucosamine-1-phosphate (GlcNAc-1-P), which is converted into UDP-GlcNAc by the transfer of uridine 5-monophosphate (from uridine 5-triphosphate), a reaction catalyzed by the N-terminal domain.</text>
</comment>
<keyword evidence="11 20" id="KW-0460">Magnesium</keyword>
<dbReference type="GO" id="GO:0016020">
    <property type="term" value="C:membrane"/>
    <property type="evidence" value="ECO:0007669"/>
    <property type="project" value="GOC"/>
</dbReference>
<feature type="active site" description="Proton acceptor" evidence="20">
    <location>
        <position position="363"/>
    </location>
</feature>
<dbReference type="SUPFAM" id="SSF53448">
    <property type="entry name" value="Nucleotide-diphospho-sugar transferases"/>
    <property type="match status" value="1"/>
</dbReference>
<dbReference type="GO" id="GO:0009252">
    <property type="term" value="P:peptidoglycan biosynthetic process"/>
    <property type="evidence" value="ECO:0007669"/>
    <property type="project" value="UniProtKB-UniRule"/>
</dbReference>
<name>A0A0R1KF21_9LACO</name>
<dbReference type="AlphaFoldDB" id="A0A0R1KF21"/>
<feature type="binding site" evidence="20">
    <location>
        <position position="140"/>
    </location>
    <ligand>
        <name>UDP-N-acetyl-alpha-D-glucosamine</name>
        <dbReference type="ChEBI" id="CHEBI:57705"/>
    </ligand>
</feature>
<feature type="region of interest" description="Linker" evidence="20">
    <location>
        <begin position="231"/>
        <end position="251"/>
    </location>
</feature>
<feature type="region of interest" description="N-acetyltransferase" evidence="20">
    <location>
        <begin position="252"/>
        <end position="462"/>
    </location>
</feature>
<evidence type="ECO:0000256" key="16">
    <source>
        <dbReference type="ARBA" id="ARBA00023316"/>
    </source>
</evidence>
<evidence type="ECO:0000256" key="12">
    <source>
        <dbReference type="ARBA" id="ARBA00022960"/>
    </source>
</evidence>
<dbReference type="InterPro" id="IPR001451">
    <property type="entry name" value="Hexapep"/>
</dbReference>
<dbReference type="CDD" id="cd03353">
    <property type="entry name" value="LbH_GlmU_C"/>
    <property type="match status" value="1"/>
</dbReference>
<dbReference type="UniPathway" id="UPA00113">
    <property type="reaction ID" value="UER00532"/>
</dbReference>
<evidence type="ECO:0000256" key="20">
    <source>
        <dbReference type="HAMAP-Rule" id="MF_01631"/>
    </source>
</evidence>
<dbReference type="InterPro" id="IPR029044">
    <property type="entry name" value="Nucleotide-diphossugar_trans"/>
</dbReference>
<feature type="binding site" evidence="20">
    <location>
        <position position="366"/>
    </location>
    <ligand>
        <name>UDP-N-acetyl-alpha-D-glucosamine</name>
        <dbReference type="ChEBI" id="CHEBI:57705"/>
    </ligand>
</feature>
<evidence type="ECO:0000256" key="4">
    <source>
        <dbReference type="ARBA" id="ARBA00007707"/>
    </source>
</evidence>
<comment type="pathway">
    <text evidence="3 20">Nucleotide-sugar biosynthesis; UDP-N-acetyl-alpha-D-glucosamine biosynthesis; UDP-N-acetyl-alpha-D-glucosamine from N-acetyl-alpha-D-glucosamine 1-phosphate: step 1/1.</text>
</comment>